<accession>E3J648</accession>
<dbReference type="Pfam" id="PF01695">
    <property type="entry name" value="IstB_IS21"/>
    <property type="match status" value="1"/>
</dbReference>
<dbReference type="InParanoid" id="E3J648"/>
<organism evidence="2 3">
    <name type="scientific">Pseudofrankia inefficax (strain DSM 45817 / CECT 9037 / DDB 130130 / EuI1c)</name>
    <name type="common">Frankia inefficax</name>
    <dbReference type="NCBI Taxonomy" id="298654"/>
    <lineage>
        <taxon>Bacteria</taxon>
        <taxon>Bacillati</taxon>
        <taxon>Actinomycetota</taxon>
        <taxon>Actinomycetes</taxon>
        <taxon>Frankiales</taxon>
        <taxon>Frankiaceae</taxon>
        <taxon>Pseudofrankia</taxon>
    </lineage>
</organism>
<dbReference type="InterPro" id="IPR002611">
    <property type="entry name" value="IstB_ATP-bd"/>
</dbReference>
<dbReference type="OrthoDB" id="9770694at2"/>
<dbReference type="Gene3D" id="3.40.50.300">
    <property type="entry name" value="P-loop containing nucleotide triphosphate hydrolases"/>
    <property type="match status" value="1"/>
</dbReference>
<gene>
    <name evidence="2" type="ordered locus">FraEuI1c_0253</name>
</gene>
<dbReference type="Proteomes" id="UP000002484">
    <property type="component" value="Chromosome"/>
</dbReference>
<dbReference type="SUPFAM" id="SSF52540">
    <property type="entry name" value="P-loop containing nucleoside triphosphate hydrolases"/>
    <property type="match status" value="1"/>
</dbReference>
<keyword evidence="3" id="KW-1185">Reference proteome</keyword>
<keyword evidence="2" id="KW-0067">ATP-binding</keyword>
<protein>
    <submittedName>
        <fullName evidence="2">IstB domain protein ATP-binding protein</fullName>
    </submittedName>
</protein>
<keyword evidence="2" id="KW-0547">Nucleotide-binding</keyword>
<reference evidence="2 3" key="1">
    <citation type="submission" date="2010-10" db="EMBL/GenBank/DDBJ databases">
        <title>Complete sequence of Frankia sp. EuI1c.</title>
        <authorList>
            <consortium name="US DOE Joint Genome Institute"/>
            <person name="Lucas S."/>
            <person name="Copeland A."/>
            <person name="Lapidus A."/>
            <person name="Cheng J.-F."/>
            <person name="Bruce D."/>
            <person name="Goodwin L."/>
            <person name="Pitluck S."/>
            <person name="Chertkov O."/>
            <person name="Detter J.C."/>
            <person name="Han C."/>
            <person name="Tapia R."/>
            <person name="Land M."/>
            <person name="Hauser L."/>
            <person name="Jeffries C."/>
            <person name="Kyrpides N."/>
            <person name="Ivanova N."/>
            <person name="Mikhailova N."/>
            <person name="Beauchemin N."/>
            <person name="Sen A."/>
            <person name="Sur S.A."/>
            <person name="Gtari M."/>
            <person name="Wall L."/>
            <person name="Tisa L."/>
            <person name="Woyke T."/>
        </authorList>
    </citation>
    <scope>NUCLEOTIDE SEQUENCE [LARGE SCALE GENOMIC DNA]</scope>
    <source>
        <strain evidence="3">DSM 45817 / CECT 9037 / EuI1c</strain>
    </source>
</reference>
<dbReference type="InterPro" id="IPR027417">
    <property type="entry name" value="P-loop_NTPase"/>
</dbReference>
<dbReference type="RefSeq" id="WP_013421462.1">
    <property type="nucleotide sequence ID" value="NC_014666.1"/>
</dbReference>
<evidence type="ECO:0000259" key="1">
    <source>
        <dbReference type="Pfam" id="PF01695"/>
    </source>
</evidence>
<feature type="domain" description="IstB-like ATP-binding" evidence="1">
    <location>
        <begin position="90"/>
        <end position="203"/>
    </location>
</feature>
<dbReference type="eggNOG" id="COG1484">
    <property type="taxonomic scope" value="Bacteria"/>
</dbReference>
<dbReference type="STRING" id="298654.FraEuI1c_0253"/>
<dbReference type="KEGG" id="fri:FraEuI1c_0253"/>
<evidence type="ECO:0000313" key="3">
    <source>
        <dbReference type="Proteomes" id="UP000002484"/>
    </source>
</evidence>
<name>E3J648_PSEI1</name>
<evidence type="ECO:0000313" key="2">
    <source>
        <dbReference type="EMBL" id="ADP78339.1"/>
    </source>
</evidence>
<dbReference type="HOGENOM" id="CLU_099057_0_0_11"/>
<dbReference type="EMBL" id="CP002299">
    <property type="protein sequence ID" value="ADP78339.1"/>
    <property type="molecule type" value="Genomic_DNA"/>
</dbReference>
<dbReference type="AlphaFoldDB" id="E3J648"/>
<proteinExistence type="predicted"/>
<dbReference type="GO" id="GO:0005524">
    <property type="term" value="F:ATP binding"/>
    <property type="evidence" value="ECO:0007669"/>
    <property type="project" value="UniProtKB-KW"/>
</dbReference>
<sequence>MTTLDRTIRLGGAVARCGQLRIPTGVAPAADPIPTGETPEDVTARLAAQAAGRLARYRRQRPAAYAAASLGDLGPNERAAIWRWLESDSLTLVITGPVGTGKTHAAFAAANWAAGQGTIPAAWTVPDLMVDLAPEGDPSAAHVTRTAPLLLLDDLGVEKTSEWRVEQITALIDNRLGNGLRQIVTANADYDALARRYGERAMSRLTARAGLVRLTGADRRRVTW</sequence>